<reference evidence="1 2" key="1">
    <citation type="submission" date="2020-03" db="EMBL/GenBank/DDBJ databases">
        <title>Bradyrhizobium diversity isolated from nodules of Muelleranthus trifoliolatus.</title>
        <authorList>
            <person name="Klepa M."/>
            <person name="Helene L."/>
            <person name="Hungria M."/>
        </authorList>
    </citation>
    <scope>NUCLEOTIDE SEQUENCE [LARGE SCALE GENOMIC DNA]</scope>
    <source>
        <strain evidence="1 2">WSM 1744</strain>
    </source>
</reference>
<proteinExistence type="predicted"/>
<organism evidence="1 2">
    <name type="scientific">Bradyrhizobium archetypum</name>
    <dbReference type="NCBI Taxonomy" id="2721160"/>
    <lineage>
        <taxon>Bacteria</taxon>
        <taxon>Pseudomonadati</taxon>
        <taxon>Pseudomonadota</taxon>
        <taxon>Alphaproteobacteria</taxon>
        <taxon>Hyphomicrobiales</taxon>
        <taxon>Nitrobacteraceae</taxon>
        <taxon>Bradyrhizobium</taxon>
    </lineage>
</organism>
<sequence length="441" mass="48624">MSNLRTIRQTTTIRPDGGAQLAAHGVLIQPDRHTFANFDELNAYLHQVLGAKLDGRGIRGTMSRRGTYSRQAADGTPAVTFGDPVLDAISSANGVLVVGDQTIDLKEAGGIRNASGSASDTVVFSRPNLKFTGIVNDAERWATDDGSMVEYRLGVGKLIFHAWKKHTLYGYWSMGGEISVLYTPAKFQAADILTNDFMSITAPCQAYPGHDDDINDTYLDQYSFGWNAQQPERTAALCKAKWHNMKFADLVTAGEGCMNYLDERYWTPGFPVNWDPVNTFLNLNGDWSDGSSRSAAISVEFPSSLKVDMSSFDRPTARGSIDNSDTITVKFPDDRTYTGHLEAPNKIRWSNGSVWVKVVNTVMDLNGNWTDGSARSAVIWEGSKSIKIDMSDFDRHEASGSIVDATNIKITFPDDRTYTAQLLSPNKIKWSNGSVWTKKPD</sequence>
<comment type="caution">
    <text evidence="1">The sequence shown here is derived from an EMBL/GenBank/DDBJ whole genome shotgun (WGS) entry which is preliminary data.</text>
</comment>
<gene>
    <name evidence="1" type="ORF">HCN50_06945</name>
</gene>
<dbReference type="EMBL" id="JAAVLW010000002">
    <property type="protein sequence ID" value="NOJ45992.1"/>
    <property type="molecule type" value="Genomic_DNA"/>
</dbReference>
<keyword evidence="2" id="KW-1185">Reference proteome</keyword>
<name>A0A7Y4M0R7_9BRAD</name>
<evidence type="ECO:0000313" key="2">
    <source>
        <dbReference type="Proteomes" id="UP000528734"/>
    </source>
</evidence>
<evidence type="ECO:0000313" key="1">
    <source>
        <dbReference type="EMBL" id="NOJ45992.1"/>
    </source>
</evidence>
<dbReference type="AlphaFoldDB" id="A0A7Y4M0R7"/>
<dbReference type="Proteomes" id="UP000528734">
    <property type="component" value="Unassembled WGS sequence"/>
</dbReference>
<accession>A0A7Y4M0R7</accession>
<protein>
    <submittedName>
        <fullName evidence="1">Uncharacterized protein</fullName>
    </submittedName>
</protein>
<dbReference type="RefSeq" id="WP_171708875.1">
    <property type="nucleotide sequence ID" value="NZ_JAAVLW010000002.1"/>
</dbReference>